<protein>
    <recommendedName>
        <fullName evidence="3">DUF3015 domain-containing protein</fullName>
    </recommendedName>
</protein>
<organism evidence="1 2">
    <name type="scientific">Microbulbifer halophilus</name>
    <dbReference type="NCBI Taxonomy" id="453963"/>
    <lineage>
        <taxon>Bacteria</taxon>
        <taxon>Pseudomonadati</taxon>
        <taxon>Pseudomonadota</taxon>
        <taxon>Gammaproteobacteria</taxon>
        <taxon>Cellvibrionales</taxon>
        <taxon>Microbulbiferaceae</taxon>
        <taxon>Microbulbifer</taxon>
    </lineage>
</organism>
<reference evidence="2" key="1">
    <citation type="journal article" date="2019" name="Int. J. Syst. Evol. Microbiol.">
        <title>The Global Catalogue of Microorganisms (GCM) 10K type strain sequencing project: providing services to taxonomists for standard genome sequencing and annotation.</title>
        <authorList>
            <consortium name="The Broad Institute Genomics Platform"/>
            <consortium name="The Broad Institute Genome Sequencing Center for Infectious Disease"/>
            <person name="Wu L."/>
            <person name="Ma J."/>
        </authorList>
    </citation>
    <scope>NUCLEOTIDE SEQUENCE [LARGE SCALE GENOMIC DNA]</scope>
    <source>
        <strain evidence="2">KCTC 12848</strain>
    </source>
</reference>
<dbReference type="Proteomes" id="UP001597425">
    <property type="component" value="Unassembled WGS sequence"/>
</dbReference>
<dbReference type="RefSeq" id="WP_265723695.1">
    <property type="nucleotide sequence ID" value="NZ_JAPIVK010000101.1"/>
</dbReference>
<keyword evidence="2" id="KW-1185">Reference proteome</keyword>
<comment type="caution">
    <text evidence="1">The sequence shown here is derived from an EMBL/GenBank/DDBJ whole genome shotgun (WGS) entry which is preliminary data.</text>
</comment>
<evidence type="ECO:0000313" key="2">
    <source>
        <dbReference type="Proteomes" id="UP001597425"/>
    </source>
</evidence>
<accession>A0ABW5EG39</accession>
<sequence>MKKFVAALLLIFVSSYIGFEIGKSRGMDQGVKVASAVAIAGVQVNESQNMATLMGIARLKGVEEMYRWGESWLLRNNNSYIENKENLESILANIPDEEVRDTMEALIVPPDLRSVENYINTYVNNDKVDGGAKPKQSN</sequence>
<evidence type="ECO:0008006" key="3">
    <source>
        <dbReference type="Google" id="ProtNLM"/>
    </source>
</evidence>
<dbReference type="EMBL" id="JBHUJD010000074">
    <property type="protein sequence ID" value="MFD2312581.1"/>
    <property type="molecule type" value="Genomic_DNA"/>
</dbReference>
<name>A0ABW5EG39_9GAMM</name>
<evidence type="ECO:0000313" key="1">
    <source>
        <dbReference type="EMBL" id="MFD2312581.1"/>
    </source>
</evidence>
<proteinExistence type="predicted"/>
<gene>
    <name evidence="1" type="ORF">ACFSKX_19355</name>
</gene>